<proteinExistence type="predicted"/>
<dbReference type="PANTHER" id="PTHR22916">
    <property type="entry name" value="GLYCOSYLTRANSFERASE"/>
    <property type="match status" value="1"/>
</dbReference>
<reference evidence="2 3" key="1">
    <citation type="submission" date="2016-10" db="EMBL/GenBank/DDBJ databases">
        <authorList>
            <person name="Varghese N."/>
            <person name="Submissions S."/>
        </authorList>
    </citation>
    <scope>NUCLEOTIDE SEQUENCE [LARGE SCALE GENOMIC DNA]</scope>
    <source>
        <strain evidence="2 3">DSM 17997</strain>
    </source>
</reference>
<dbReference type="PANTHER" id="PTHR22916:SF30">
    <property type="entry name" value="IPT_TIG DOMAIN-CONTAINING PROTEIN"/>
    <property type="match status" value="1"/>
</dbReference>
<evidence type="ECO:0000313" key="2">
    <source>
        <dbReference type="EMBL" id="SDZ00810.1"/>
    </source>
</evidence>
<accession>A0A1H3PI71</accession>
<dbReference type="InterPro" id="IPR029044">
    <property type="entry name" value="Nucleotide-diphossugar_trans"/>
</dbReference>
<protein>
    <submittedName>
        <fullName evidence="2">Glycosyl transferase family 2</fullName>
    </submittedName>
</protein>
<evidence type="ECO:0000259" key="1">
    <source>
        <dbReference type="Pfam" id="PF00535"/>
    </source>
</evidence>
<dbReference type="Proteomes" id="UP000199663">
    <property type="component" value="Unassembled WGS sequence"/>
</dbReference>
<organism evidence="2 3">
    <name type="scientific">Rhodonellum ikkaensis</name>
    <dbReference type="NCBI Taxonomy" id="336829"/>
    <lineage>
        <taxon>Bacteria</taxon>
        <taxon>Pseudomonadati</taxon>
        <taxon>Bacteroidota</taxon>
        <taxon>Cytophagia</taxon>
        <taxon>Cytophagales</taxon>
        <taxon>Cytophagaceae</taxon>
        <taxon>Rhodonellum</taxon>
    </lineage>
</organism>
<keyword evidence="3" id="KW-1185">Reference proteome</keyword>
<dbReference type="CDD" id="cd00761">
    <property type="entry name" value="Glyco_tranf_GTA_type"/>
    <property type="match status" value="1"/>
</dbReference>
<dbReference type="Gene3D" id="3.90.550.10">
    <property type="entry name" value="Spore Coat Polysaccharide Biosynthesis Protein SpsA, Chain A"/>
    <property type="match status" value="1"/>
</dbReference>
<dbReference type="SUPFAM" id="SSF53448">
    <property type="entry name" value="Nucleotide-diphospho-sugar transferases"/>
    <property type="match status" value="1"/>
</dbReference>
<feature type="domain" description="Glycosyltransferase 2-like" evidence="1">
    <location>
        <begin position="8"/>
        <end position="123"/>
    </location>
</feature>
<name>A0A1H3PI71_9BACT</name>
<keyword evidence="2" id="KW-0808">Transferase</keyword>
<gene>
    <name evidence="2" type="ORF">SAMN05444412_104281</name>
</gene>
<dbReference type="Pfam" id="PF00535">
    <property type="entry name" value="Glycos_transf_2"/>
    <property type="match status" value="1"/>
</dbReference>
<dbReference type="EMBL" id="FNQC01000004">
    <property type="protein sequence ID" value="SDZ00810.1"/>
    <property type="molecule type" value="Genomic_DNA"/>
</dbReference>
<comment type="caution">
    <text evidence="2">The sequence shown here is derived from an EMBL/GenBank/DDBJ whole genome shotgun (WGS) entry which is preliminary data.</text>
</comment>
<sequence>MQDFPLVSVICTAYNHEEYIEEALESVLLQSYLNIELIVIDNGSDDETAHKIHNWLHRQKGSATIISIFRKQSLPYCTSFNVAFLQSQGKYLIDLSGDDALLPEHVSQSVQRLSHSENAGFCFSDVWLEKEGSPSKTFFKRDDTGRLLESVREGDRYCDLVSRHCLMSVSLVIDAQKFRDEGGYDESLSYEDFDIMVRLSRKFPVVFSNHIGVKKKILPDSFSAKQYFPKSTSMLNSTLIVCRKIQAMNQTKAENQALLNRVNFESKHALASSNFEVAKGFLNLARELGEKGPLHQIFRLWAKWRLDLSWFYLRMTKD</sequence>
<dbReference type="RefSeq" id="WP_019597923.1">
    <property type="nucleotide sequence ID" value="NZ_FNQC01000004.1"/>
</dbReference>
<dbReference type="GO" id="GO:0016740">
    <property type="term" value="F:transferase activity"/>
    <property type="evidence" value="ECO:0007669"/>
    <property type="project" value="UniProtKB-KW"/>
</dbReference>
<evidence type="ECO:0000313" key="3">
    <source>
        <dbReference type="Proteomes" id="UP000199663"/>
    </source>
</evidence>
<dbReference type="InterPro" id="IPR001173">
    <property type="entry name" value="Glyco_trans_2-like"/>
</dbReference>